<evidence type="ECO:0000313" key="2">
    <source>
        <dbReference type="EMBL" id="KIX04334.1"/>
    </source>
</evidence>
<organism evidence="2 3">
    <name type="scientific">Rhinocladiella mackenziei CBS 650.93</name>
    <dbReference type="NCBI Taxonomy" id="1442369"/>
    <lineage>
        <taxon>Eukaryota</taxon>
        <taxon>Fungi</taxon>
        <taxon>Dikarya</taxon>
        <taxon>Ascomycota</taxon>
        <taxon>Pezizomycotina</taxon>
        <taxon>Eurotiomycetes</taxon>
        <taxon>Chaetothyriomycetidae</taxon>
        <taxon>Chaetothyriales</taxon>
        <taxon>Herpotrichiellaceae</taxon>
        <taxon>Rhinocladiella</taxon>
    </lineage>
</organism>
<dbReference type="RefSeq" id="XP_013271470.1">
    <property type="nucleotide sequence ID" value="XM_013416016.1"/>
</dbReference>
<proteinExistence type="predicted"/>
<dbReference type="OrthoDB" id="10487934at2759"/>
<dbReference type="EMBL" id="KN847478">
    <property type="protein sequence ID" value="KIX04334.1"/>
    <property type="molecule type" value="Genomic_DNA"/>
</dbReference>
<dbReference type="GeneID" id="25293273"/>
<dbReference type="HOGENOM" id="CLU_2607303_0_0_1"/>
<dbReference type="AlphaFoldDB" id="A0A0D2IEU3"/>
<feature type="compositionally biased region" description="Polar residues" evidence="1">
    <location>
        <begin position="66"/>
        <end position="79"/>
    </location>
</feature>
<evidence type="ECO:0000256" key="1">
    <source>
        <dbReference type="SAM" id="MobiDB-lite"/>
    </source>
</evidence>
<feature type="region of interest" description="Disordered" evidence="1">
    <location>
        <begin position="34"/>
        <end position="79"/>
    </location>
</feature>
<keyword evidence="3" id="KW-1185">Reference proteome</keyword>
<sequence>MAAALELPRQPDGYIALITENGNFGDLFWTRNEHDKDTNDEEEIWSISNNPGSELDSEVNDEQSKAGKNTSTTKQNLNP</sequence>
<reference evidence="2 3" key="1">
    <citation type="submission" date="2015-01" db="EMBL/GenBank/DDBJ databases">
        <title>The Genome Sequence of Rhinocladiella mackenzie CBS 650.93.</title>
        <authorList>
            <consortium name="The Broad Institute Genomics Platform"/>
            <person name="Cuomo C."/>
            <person name="de Hoog S."/>
            <person name="Gorbushina A."/>
            <person name="Stielow B."/>
            <person name="Teixiera M."/>
            <person name="Abouelleil A."/>
            <person name="Chapman S.B."/>
            <person name="Priest M."/>
            <person name="Young S.K."/>
            <person name="Wortman J."/>
            <person name="Nusbaum C."/>
            <person name="Birren B."/>
        </authorList>
    </citation>
    <scope>NUCLEOTIDE SEQUENCE [LARGE SCALE GENOMIC DNA]</scope>
    <source>
        <strain evidence="2 3">CBS 650.93</strain>
    </source>
</reference>
<accession>A0A0D2IEU3</accession>
<name>A0A0D2IEU3_9EURO</name>
<dbReference type="Proteomes" id="UP000053617">
    <property type="component" value="Unassembled WGS sequence"/>
</dbReference>
<evidence type="ECO:0000313" key="3">
    <source>
        <dbReference type="Proteomes" id="UP000053617"/>
    </source>
</evidence>
<dbReference type="VEuPathDB" id="FungiDB:Z518_05202"/>
<protein>
    <submittedName>
        <fullName evidence="2">Uncharacterized protein</fullName>
    </submittedName>
</protein>
<gene>
    <name evidence="2" type="ORF">Z518_05202</name>
</gene>